<keyword evidence="1" id="KW-0547">Nucleotide-binding</keyword>
<keyword evidence="8" id="KW-0804">Transcription</keyword>
<evidence type="ECO:0000256" key="5">
    <source>
        <dbReference type="ARBA" id="ARBA00023015"/>
    </source>
</evidence>
<dbReference type="HAMAP" id="MF_01821">
    <property type="entry name" value="Helicase_RapA"/>
    <property type="match status" value="1"/>
</dbReference>
<dbReference type="InterPro" id="IPR049730">
    <property type="entry name" value="SNF2/RAD54-like_C"/>
</dbReference>
<dbReference type="PANTHER" id="PTHR45766">
    <property type="entry name" value="DNA ANNEALING HELICASE AND ENDONUCLEASE ZRANB3 FAMILY MEMBER"/>
    <property type="match status" value="1"/>
</dbReference>
<keyword evidence="6" id="KW-0238">DNA-binding</keyword>
<dbReference type="SUPFAM" id="SSF52540">
    <property type="entry name" value="P-loop containing nucleoside triphosphate hydrolases"/>
    <property type="match status" value="2"/>
</dbReference>
<dbReference type="EMBL" id="UOFS01000006">
    <property type="protein sequence ID" value="VAW91247.1"/>
    <property type="molecule type" value="Genomic_DNA"/>
</dbReference>
<evidence type="ECO:0000256" key="8">
    <source>
        <dbReference type="ARBA" id="ARBA00023163"/>
    </source>
</evidence>
<dbReference type="Pfam" id="PF18339">
    <property type="entry name" value="Tudor_1_RapA"/>
    <property type="match status" value="1"/>
</dbReference>
<keyword evidence="5" id="KW-0805">Transcription regulation</keyword>
<dbReference type="Pfam" id="PF00271">
    <property type="entry name" value="Helicase_C"/>
    <property type="match status" value="1"/>
</dbReference>
<feature type="domain" description="Helicase ATP-binding" evidence="9">
    <location>
        <begin position="163"/>
        <end position="335"/>
    </location>
</feature>
<dbReference type="SMART" id="SM00490">
    <property type="entry name" value="HELICc"/>
    <property type="match status" value="1"/>
</dbReference>
<dbReference type="PROSITE" id="PS51194">
    <property type="entry name" value="HELICASE_CTER"/>
    <property type="match status" value="1"/>
</dbReference>
<dbReference type="InterPro" id="IPR022737">
    <property type="entry name" value="RapA_C"/>
</dbReference>
<dbReference type="InterPro" id="IPR040766">
    <property type="entry name" value="Tudor_2_RapA"/>
</dbReference>
<dbReference type="CDD" id="cd18793">
    <property type="entry name" value="SF2_C_SNF"/>
    <property type="match status" value="1"/>
</dbReference>
<dbReference type="CDD" id="cd18011">
    <property type="entry name" value="DEXDc_RapA"/>
    <property type="match status" value="1"/>
</dbReference>
<evidence type="ECO:0000256" key="1">
    <source>
        <dbReference type="ARBA" id="ARBA00022741"/>
    </source>
</evidence>
<protein>
    <submittedName>
        <fullName evidence="11">RNA polymerase associated protein RapA</fullName>
    </submittedName>
</protein>
<keyword evidence="3" id="KW-0347">Helicase</keyword>
<dbReference type="GO" id="GO:0006355">
    <property type="term" value="P:regulation of DNA-templated transcription"/>
    <property type="evidence" value="ECO:0007669"/>
    <property type="project" value="InterPro"/>
</dbReference>
<dbReference type="Gene3D" id="3.30.360.80">
    <property type="match status" value="1"/>
</dbReference>
<evidence type="ECO:0000256" key="3">
    <source>
        <dbReference type="ARBA" id="ARBA00022806"/>
    </source>
</evidence>
<evidence type="ECO:0000256" key="4">
    <source>
        <dbReference type="ARBA" id="ARBA00022840"/>
    </source>
</evidence>
<dbReference type="Pfam" id="PF00176">
    <property type="entry name" value="SNF2-rel_dom"/>
    <property type="match status" value="1"/>
</dbReference>
<feature type="domain" description="Helicase C-terminal" evidence="10">
    <location>
        <begin position="495"/>
        <end position="681"/>
    </location>
</feature>
<dbReference type="InterPro" id="IPR014001">
    <property type="entry name" value="Helicase_ATP-bd"/>
</dbReference>
<evidence type="ECO:0000259" key="10">
    <source>
        <dbReference type="PROSITE" id="PS51194"/>
    </source>
</evidence>
<dbReference type="Gene3D" id="3.40.50.300">
    <property type="entry name" value="P-loop containing nucleotide triphosphate hydrolases"/>
    <property type="match status" value="1"/>
</dbReference>
<dbReference type="AlphaFoldDB" id="A0A3B0ZV69"/>
<evidence type="ECO:0000313" key="11">
    <source>
        <dbReference type="EMBL" id="VAW91247.1"/>
    </source>
</evidence>
<accession>A0A3B0ZV69</accession>
<dbReference type="InterPro" id="IPR000330">
    <property type="entry name" value="SNF2_N"/>
</dbReference>
<dbReference type="GO" id="GO:0005524">
    <property type="term" value="F:ATP binding"/>
    <property type="evidence" value="ECO:0007669"/>
    <property type="project" value="UniProtKB-KW"/>
</dbReference>
<dbReference type="GO" id="GO:0004386">
    <property type="term" value="F:helicase activity"/>
    <property type="evidence" value="ECO:0007669"/>
    <property type="project" value="UniProtKB-KW"/>
</dbReference>
<dbReference type="Gene3D" id="2.30.30.140">
    <property type="match status" value="1"/>
</dbReference>
<dbReference type="InterPro" id="IPR038718">
    <property type="entry name" value="SNF2-like_sf"/>
</dbReference>
<keyword evidence="4" id="KW-0067">ATP-binding</keyword>
<gene>
    <name evidence="11" type="ORF">MNBD_GAMMA22-2679</name>
</gene>
<sequence>MKNYAVGQRWISETESDLGLGTIIQVEHRTVTVSFSSCDETRTYALQNAPLARIIFKKNDEIQDLTQRRLTIIELKNTENKYQYYVEDENAVKSWLDETQINHHTKLNNATDRLFSGQIDAEKWFSLRYKTLIFKDTIEQSDTYGLTGARIDLVPHQLYIANEVSNRFSPRVLLADEVGLGKTIEACLILHQQYLTEAVQKILIIVPQALIHQWLVELLRRVNLRFSLLDEERCTAIEENSPEINPFDSEQLVLCSLEQFSENPNRAQQIIKCQWDMLIVDEAHHLYWSEQQPSPEYMLIDVLAKIASSVLLLTATPEQLGQSGHFARLRLLDPIRYHDLASFIKEESSYFKIVEIINKIIDASEITDTDCKNLQRQFFDASLELSLKKYQEYEKTGNLENDFIESLIDKLIDQHGTGRCLFRNSRFGVKGFPNRILNAVALELPNQYKNTHPKLTNNDDIELNILNNQYPEIAYSLIDEFQNTAWWQFDPRIEFLYQTINKLKPKKVLIICAHRDTAEDIKLALKTRYGINIAMFHEDMSIVKRDKSAAFFADPESGSQALVCSEIGSEGRNFQFSHHLILFDLPLIPDLLEQRIGRLDRIGQQHDVQIHALYLKGSAQEYLFRWYHEGLNAFTKTCPAGQNVYNTFYQELAAILSKKTNKPSTFEVLLDKTKSNLQDLNQSLQSGRDRLLELNSHRKHVSTKIIKSIKLNSKSDDLQEYMEHVFGCYGVDFEDHSHNQYIIRPSEHMHTAHFPLLPADGKTITFDRETALKHEDIDFVSWEHPMVTAVIDMISANELGNTAVSLIKHKAIKSGSMLLECLFVLDYSAPKYYQMSQYFSNKTIHIVIDNKAKDISPLFSNQDIYLSHDPVSKAAANQLIISMSKLINMLLEHATNNANTQLTTMINNAHQNINSKMDFEIDRLTTLKKLNPNIREDEIEHLQVTQNNMHEYINNATLRLDATRIIIVE</sequence>
<dbReference type="Pfam" id="PF18337">
    <property type="entry name" value="Tudor_RapA"/>
    <property type="match status" value="1"/>
</dbReference>
<dbReference type="NCBIfam" id="NF003426">
    <property type="entry name" value="PRK04914.1"/>
    <property type="match status" value="1"/>
</dbReference>
<keyword evidence="2" id="KW-0378">Hydrolase</keyword>
<evidence type="ECO:0000259" key="9">
    <source>
        <dbReference type="PROSITE" id="PS51192"/>
    </source>
</evidence>
<proteinExistence type="inferred from homology"/>
<dbReference type="Gene3D" id="6.10.140.2230">
    <property type="match status" value="1"/>
</dbReference>
<name>A0A3B0ZV69_9ZZZZ</name>
<organism evidence="11">
    <name type="scientific">hydrothermal vent metagenome</name>
    <dbReference type="NCBI Taxonomy" id="652676"/>
    <lineage>
        <taxon>unclassified sequences</taxon>
        <taxon>metagenomes</taxon>
        <taxon>ecological metagenomes</taxon>
    </lineage>
</organism>
<evidence type="ECO:0000256" key="7">
    <source>
        <dbReference type="ARBA" id="ARBA00023159"/>
    </source>
</evidence>
<dbReference type="InterPro" id="IPR040765">
    <property type="entry name" value="Tudor_1_RapA"/>
</dbReference>
<dbReference type="InterPro" id="IPR027417">
    <property type="entry name" value="P-loop_NTPase"/>
</dbReference>
<dbReference type="Gene3D" id="3.40.50.10810">
    <property type="entry name" value="Tandem AAA-ATPase domain"/>
    <property type="match status" value="1"/>
</dbReference>
<dbReference type="GO" id="GO:0016817">
    <property type="term" value="F:hydrolase activity, acting on acid anhydrides"/>
    <property type="evidence" value="ECO:0007669"/>
    <property type="project" value="InterPro"/>
</dbReference>
<dbReference type="PANTHER" id="PTHR45766:SF6">
    <property type="entry name" value="SWI_SNF-RELATED MATRIX-ASSOCIATED ACTIN-DEPENDENT REGULATOR OF CHROMATIN SUBFAMILY A-LIKE PROTEIN 1"/>
    <property type="match status" value="1"/>
</dbReference>
<evidence type="ECO:0000256" key="6">
    <source>
        <dbReference type="ARBA" id="ARBA00023125"/>
    </source>
</evidence>
<dbReference type="Gene3D" id="6.10.140.1500">
    <property type="match status" value="1"/>
</dbReference>
<dbReference type="InterPro" id="IPR057342">
    <property type="entry name" value="DEXDc_RapA"/>
</dbReference>
<dbReference type="InterPro" id="IPR001650">
    <property type="entry name" value="Helicase_C-like"/>
</dbReference>
<evidence type="ECO:0000256" key="2">
    <source>
        <dbReference type="ARBA" id="ARBA00022801"/>
    </source>
</evidence>
<reference evidence="11" key="1">
    <citation type="submission" date="2018-06" db="EMBL/GenBank/DDBJ databases">
        <authorList>
            <person name="Zhirakovskaya E."/>
        </authorList>
    </citation>
    <scope>NUCLEOTIDE SEQUENCE</scope>
</reference>
<dbReference type="Pfam" id="PF12137">
    <property type="entry name" value="RapA_C"/>
    <property type="match status" value="1"/>
</dbReference>
<dbReference type="SMART" id="SM00487">
    <property type="entry name" value="DEXDc"/>
    <property type="match status" value="1"/>
</dbReference>
<dbReference type="InterPro" id="IPR023949">
    <property type="entry name" value="Helicase_RapA"/>
</dbReference>
<dbReference type="GO" id="GO:0003677">
    <property type="term" value="F:DNA binding"/>
    <property type="evidence" value="ECO:0007669"/>
    <property type="project" value="UniProtKB-KW"/>
</dbReference>
<keyword evidence="7" id="KW-0010">Activator</keyword>
<dbReference type="PROSITE" id="PS51192">
    <property type="entry name" value="HELICASE_ATP_BIND_1"/>
    <property type="match status" value="1"/>
</dbReference>